<protein>
    <recommendedName>
        <fullName evidence="2">HPP transmembrane region domain-containing protein</fullName>
    </recommendedName>
</protein>
<feature type="transmembrane region" description="Helical" evidence="1">
    <location>
        <begin position="150"/>
        <end position="171"/>
    </location>
</feature>
<evidence type="ECO:0000259" key="2">
    <source>
        <dbReference type="Pfam" id="PF04982"/>
    </source>
</evidence>
<dbReference type="EMBL" id="NVVJ01000023">
    <property type="protein sequence ID" value="PCJ24773.1"/>
    <property type="molecule type" value="Genomic_DNA"/>
</dbReference>
<evidence type="ECO:0000256" key="1">
    <source>
        <dbReference type="SAM" id="Phobius"/>
    </source>
</evidence>
<accession>A0A2A5AZR6</accession>
<dbReference type="InterPro" id="IPR058581">
    <property type="entry name" value="TM_HPP"/>
</dbReference>
<gene>
    <name evidence="3" type="ORF">COA96_08890</name>
</gene>
<keyword evidence="1" id="KW-1133">Transmembrane helix</keyword>
<feature type="transmembrane region" description="Helical" evidence="1">
    <location>
        <begin position="77"/>
        <end position="97"/>
    </location>
</feature>
<dbReference type="Proteomes" id="UP000218327">
    <property type="component" value="Unassembled WGS sequence"/>
</dbReference>
<feature type="transmembrane region" description="Helical" evidence="1">
    <location>
        <begin position="109"/>
        <end position="130"/>
    </location>
</feature>
<evidence type="ECO:0000313" key="4">
    <source>
        <dbReference type="Proteomes" id="UP000218327"/>
    </source>
</evidence>
<evidence type="ECO:0000313" key="3">
    <source>
        <dbReference type="EMBL" id="PCJ24773.1"/>
    </source>
</evidence>
<name>A0A2A5AZR6_9GAMM</name>
<dbReference type="Pfam" id="PF04982">
    <property type="entry name" value="TM_HPP"/>
    <property type="match status" value="1"/>
</dbReference>
<feature type="transmembrane region" description="Helical" evidence="1">
    <location>
        <begin position="27"/>
        <end position="45"/>
    </location>
</feature>
<feature type="transmembrane region" description="Helical" evidence="1">
    <location>
        <begin position="51"/>
        <end position="70"/>
    </location>
</feature>
<organism evidence="3 4">
    <name type="scientific">SAR86 cluster bacterium</name>
    <dbReference type="NCBI Taxonomy" id="2030880"/>
    <lineage>
        <taxon>Bacteria</taxon>
        <taxon>Pseudomonadati</taxon>
        <taxon>Pseudomonadota</taxon>
        <taxon>Gammaproteobacteria</taxon>
        <taxon>SAR86 cluster</taxon>
    </lineage>
</organism>
<sequence>MKFLEARQLFDFKIGTRVPVSAYIKQSLMATFFLLIFFMVWNHFIPLSNQIIFSAVASSTFLTFISTGIYNSLSSKIIGGQLIGVLVGVVLWFAWHSASISFPQFHDEIFILALALSTGIALLLMSVLDFEHPPAAGTAMAFVFNSNQPAATDVLFIIVCAISLGITHNWLKEHFLLKDLN</sequence>
<reference evidence="4" key="1">
    <citation type="submission" date="2017-08" db="EMBL/GenBank/DDBJ databases">
        <title>A dynamic microbial community with high functional redundancy inhabits the cold, oxic subseafloor aquifer.</title>
        <authorList>
            <person name="Tully B.J."/>
            <person name="Wheat C.G."/>
            <person name="Glazer B.T."/>
            <person name="Huber J.A."/>
        </authorList>
    </citation>
    <scope>NUCLEOTIDE SEQUENCE [LARGE SCALE GENOMIC DNA]</scope>
</reference>
<feature type="domain" description="HPP transmembrane region" evidence="2">
    <location>
        <begin position="21"/>
        <end position="160"/>
    </location>
</feature>
<keyword evidence="1" id="KW-0812">Transmembrane</keyword>
<keyword evidence="1" id="KW-0472">Membrane</keyword>
<comment type="caution">
    <text evidence="3">The sequence shown here is derived from an EMBL/GenBank/DDBJ whole genome shotgun (WGS) entry which is preliminary data.</text>
</comment>
<proteinExistence type="predicted"/>
<dbReference type="AlphaFoldDB" id="A0A2A5AZR6"/>